<dbReference type="PANTHER" id="PTHR28008">
    <property type="entry name" value="DOMAIN PROTEIN, PUTATIVE (AFU_ORTHOLOGUE AFUA_3G10980)-RELATED"/>
    <property type="match status" value="1"/>
</dbReference>
<organism evidence="2 3">
    <name type="scientific">Propioniciclava soli</name>
    <dbReference type="NCBI Taxonomy" id="2775081"/>
    <lineage>
        <taxon>Bacteria</taxon>
        <taxon>Bacillati</taxon>
        <taxon>Actinomycetota</taxon>
        <taxon>Actinomycetes</taxon>
        <taxon>Propionibacteriales</taxon>
        <taxon>Propionibacteriaceae</taxon>
        <taxon>Propioniciclava</taxon>
    </lineage>
</organism>
<keyword evidence="1" id="KW-1133">Transmembrane helix</keyword>
<protein>
    <recommendedName>
        <fullName evidence="4">VanZ family protein</fullName>
    </recommendedName>
</protein>
<keyword evidence="1" id="KW-0812">Transmembrane</keyword>
<evidence type="ECO:0000313" key="3">
    <source>
        <dbReference type="Proteomes" id="UP001434337"/>
    </source>
</evidence>
<dbReference type="PANTHER" id="PTHR28008:SF1">
    <property type="entry name" value="DOMAIN PROTEIN, PUTATIVE (AFU_ORTHOLOGUE AFUA_3G10980)-RELATED"/>
    <property type="match status" value="1"/>
</dbReference>
<evidence type="ECO:0008006" key="4">
    <source>
        <dbReference type="Google" id="ProtNLM"/>
    </source>
</evidence>
<sequence length="127" mass="13847">MSWRWAVAVLAVVAQTLALYWPDPVEAPDGLALPHADKVVHVGLFLLATWALLRVLPAWGALGLMAVQVVASELVQGALLPHRSADVWDAVADLVGIALGWALWRWTQRRAIDEAVAVARGVMEKRQ</sequence>
<evidence type="ECO:0000256" key="1">
    <source>
        <dbReference type="SAM" id="Phobius"/>
    </source>
</evidence>
<keyword evidence="1" id="KW-0472">Membrane</keyword>
<keyword evidence="3" id="KW-1185">Reference proteome</keyword>
<proteinExistence type="predicted"/>
<reference evidence="2 3" key="1">
    <citation type="journal article" date="2023" name="Environ Microbiome">
        <title>A coral-associated actinobacterium mitigates coral bleaching under heat stress.</title>
        <authorList>
            <person name="Li J."/>
            <person name="Zou Y."/>
            <person name="Li Q."/>
            <person name="Zhang J."/>
            <person name="Bourne D.G."/>
            <person name="Lyu Y."/>
            <person name="Liu C."/>
            <person name="Zhang S."/>
        </authorList>
    </citation>
    <scope>NUCLEOTIDE SEQUENCE [LARGE SCALE GENOMIC DNA]</scope>
    <source>
        <strain evidence="2 3">SCSIO 13291</strain>
    </source>
</reference>
<gene>
    <name evidence="2" type="ORF">PCC79_09275</name>
</gene>
<dbReference type="Proteomes" id="UP001434337">
    <property type="component" value="Chromosome"/>
</dbReference>
<name>A0ABZ3C5N5_9ACTN</name>
<dbReference type="RefSeq" id="WP_342371655.1">
    <property type="nucleotide sequence ID" value="NZ_CP115965.1"/>
</dbReference>
<dbReference type="EMBL" id="CP115965">
    <property type="protein sequence ID" value="WZW97112.1"/>
    <property type="molecule type" value="Genomic_DNA"/>
</dbReference>
<evidence type="ECO:0000313" key="2">
    <source>
        <dbReference type="EMBL" id="WZW97112.1"/>
    </source>
</evidence>
<accession>A0ABZ3C5N5</accession>
<feature type="transmembrane region" description="Helical" evidence="1">
    <location>
        <begin position="42"/>
        <end position="67"/>
    </location>
</feature>